<feature type="domain" description="RING-type" evidence="6">
    <location>
        <begin position="26"/>
        <end position="70"/>
    </location>
</feature>
<keyword evidence="7" id="KW-1185">Reference proteome</keyword>
<evidence type="ECO:0000259" key="6">
    <source>
        <dbReference type="PROSITE" id="PS50089"/>
    </source>
</evidence>
<dbReference type="InterPro" id="IPR001841">
    <property type="entry name" value="Znf_RING"/>
</dbReference>
<dbReference type="KEGG" id="bspl:114868687"/>
<evidence type="ECO:0000256" key="5">
    <source>
        <dbReference type="SAM" id="MobiDB-lite"/>
    </source>
</evidence>
<dbReference type="Gene3D" id="3.30.40.10">
    <property type="entry name" value="Zinc/RING finger domain, C3HC4 (zinc finger)"/>
    <property type="match status" value="1"/>
</dbReference>
<evidence type="ECO:0000313" key="7">
    <source>
        <dbReference type="Proteomes" id="UP000515150"/>
    </source>
</evidence>
<dbReference type="PROSITE" id="PS00518">
    <property type="entry name" value="ZF_RING_1"/>
    <property type="match status" value="1"/>
</dbReference>
<dbReference type="InterPro" id="IPR013320">
    <property type="entry name" value="ConA-like_dom_sf"/>
</dbReference>
<dbReference type="InterPro" id="IPR043136">
    <property type="entry name" value="B30.2/SPRY_sf"/>
</dbReference>
<dbReference type="InterPro" id="IPR003879">
    <property type="entry name" value="Butyrophylin_SPRY"/>
</dbReference>
<keyword evidence="3" id="KW-0862">Zinc</keyword>
<dbReference type="PANTHER" id="PTHR24099">
    <property type="entry name" value="E3 UBIQUITIN-PROTEIN LIGASE TRIM36-RELATED"/>
    <property type="match status" value="1"/>
</dbReference>
<dbReference type="OrthoDB" id="8888319at2759"/>
<evidence type="ECO:0000256" key="4">
    <source>
        <dbReference type="PROSITE-ProRule" id="PRU00175"/>
    </source>
</evidence>
<keyword evidence="1" id="KW-0479">Metal-binding</keyword>
<dbReference type="AlphaFoldDB" id="A0A6P7PDC6"/>
<dbReference type="GO" id="GO:0008270">
    <property type="term" value="F:zinc ion binding"/>
    <property type="evidence" value="ECO:0007669"/>
    <property type="project" value="UniProtKB-KW"/>
</dbReference>
<dbReference type="PRINTS" id="PR01407">
    <property type="entry name" value="BUTYPHLNCDUF"/>
</dbReference>
<dbReference type="InterPro" id="IPR013083">
    <property type="entry name" value="Znf_RING/FYVE/PHD"/>
</dbReference>
<dbReference type="SUPFAM" id="SSF49899">
    <property type="entry name" value="Concanavalin A-like lectins/glucanases"/>
    <property type="match status" value="1"/>
</dbReference>
<dbReference type="Gene3D" id="2.60.120.920">
    <property type="match status" value="1"/>
</dbReference>
<evidence type="ECO:0000256" key="3">
    <source>
        <dbReference type="ARBA" id="ARBA00022833"/>
    </source>
</evidence>
<reference evidence="8" key="1">
    <citation type="submission" date="2025-08" db="UniProtKB">
        <authorList>
            <consortium name="RefSeq"/>
        </authorList>
    </citation>
    <scope>IDENTIFICATION</scope>
</reference>
<dbReference type="SUPFAM" id="SSF57850">
    <property type="entry name" value="RING/U-box"/>
    <property type="match status" value="1"/>
</dbReference>
<feature type="compositionally biased region" description="Basic and acidic residues" evidence="5">
    <location>
        <begin position="99"/>
        <end position="118"/>
    </location>
</feature>
<keyword evidence="2 4" id="KW-0863">Zinc-finger</keyword>
<name>A0A6P7PDC6_BETSP</name>
<dbReference type="GeneID" id="114868687"/>
<proteinExistence type="predicted"/>
<evidence type="ECO:0000256" key="1">
    <source>
        <dbReference type="ARBA" id="ARBA00022723"/>
    </source>
</evidence>
<dbReference type="InterPro" id="IPR050617">
    <property type="entry name" value="E3_ligase_FN3/SPRY"/>
</dbReference>
<evidence type="ECO:0000256" key="2">
    <source>
        <dbReference type="ARBA" id="ARBA00022771"/>
    </source>
</evidence>
<dbReference type="PROSITE" id="PS50089">
    <property type="entry name" value="ZF_RING_2"/>
    <property type="match status" value="1"/>
</dbReference>
<dbReference type="SMART" id="SM00184">
    <property type="entry name" value="RING"/>
    <property type="match status" value="1"/>
</dbReference>
<sequence length="424" mass="45612">MALENAGRVPVPDGEVQPRVQPPPRCPACSQGGGAALILPCSHAMCRRCLASGEAARRDGGCSVRCPRCRRAVELPGRTRSAAASWLPRYPTASPAHVRRSDREGASEDQRQDIRPSDTDQGLFHDSGADGASASPAGGAVDLQEEEMAQSVFGLHFALDPSCVPPNLHLSSSFRTVTYQEESPPVNRVKRSRAASGPRVLLPFPHVCADVVIARGQYYWEVDVCNSSAYRIGVVSSDRSCGWWLQRRRWSFHAVYDGSVEPLCTVPPHIKSVGVFLNIGGGALSFHNPLTQEHLATLPTRFGLAGVVPALGLGQGRLRLRCGLPPPAHVFLSHSSAYRTPRGAGGGRWCREVPFRSVRKVIQKFEELAVSDSDAGLVSGVRPSCSTVASTADLGIPGMFYSDSRQETGSQELLNLSPTGFWVV</sequence>
<organism evidence="7 8">
    <name type="scientific">Betta splendens</name>
    <name type="common">Siamese fighting fish</name>
    <dbReference type="NCBI Taxonomy" id="158456"/>
    <lineage>
        <taxon>Eukaryota</taxon>
        <taxon>Metazoa</taxon>
        <taxon>Chordata</taxon>
        <taxon>Craniata</taxon>
        <taxon>Vertebrata</taxon>
        <taxon>Euteleostomi</taxon>
        <taxon>Actinopterygii</taxon>
        <taxon>Neopterygii</taxon>
        <taxon>Teleostei</taxon>
        <taxon>Neoteleostei</taxon>
        <taxon>Acanthomorphata</taxon>
        <taxon>Anabantaria</taxon>
        <taxon>Anabantiformes</taxon>
        <taxon>Anabantoidei</taxon>
        <taxon>Osphronemidae</taxon>
        <taxon>Betta</taxon>
    </lineage>
</organism>
<dbReference type="InParanoid" id="A0A6P7PDC6"/>
<evidence type="ECO:0000313" key="8">
    <source>
        <dbReference type="RefSeq" id="XP_029028323.1"/>
    </source>
</evidence>
<dbReference type="PANTHER" id="PTHR24099:SF16">
    <property type="entry name" value="E3 UBIQUITIN-PROTEIN LIGASE MIDLINE-1-LIKE ISOFORM X1"/>
    <property type="match status" value="1"/>
</dbReference>
<dbReference type="Proteomes" id="UP000515150">
    <property type="component" value="Chromosome 13"/>
</dbReference>
<feature type="region of interest" description="Disordered" evidence="5">
    <location>
        <begin position="1"/>
        <end position="24"/>
    </location>
</feature>
<dbReference type="InterPro" id="IPR017907">
    <property type="entry name" value="Znf_RING_CS"/>
</dbReference>
<accession>A0A6P7PDC6</accession>
<dbReference type="RefSeq" id="XP_029028323.1">
    <property type="nucleotide sequence ID" value="XM_029172490.3"/>
</dbReference>
<feature type="region of interest" description="Disordered" evidence="5">
    <location>
        <begin position="86"/>
        <end position="138"/>
    </location>
</feature>
<protein>
    <submittedName>
        <fullName evidence="8">Cardiomyopathy-associated protein 5-like</fullName>
    </submittedName>
</protein>
<gene>
    <name evidence="8" type="primary">LOC114868687</name>
</gene>
<feature type="compositionally biased region" description="Low complexity" evidence="5">
    <location>
        <begin position="129"/>
        <end position="138"/>
    </location>
</feature>